<sequence>MSLQTRTVTISSITPSLFDQLRREHGETLSCPCSKINIPYDEFVTNNVSFHPLCSSLFVSQQWIQALYLFDSSIYLPMDFRATGSAQFGLLADFCSLSENIVLQFLADLSSYQLVTVQLLPEYQLQAEVNATIQQLRNSTSVQLNSSLSYLREMQLSNSLVSAFNTHTLVLSSCPPSYCNVRFLAQEYEASRPNYCPLTRVIVPTGFYFFTYGYYNFGRPSIAIRSWRSVTVDGFFAACIPLEALLASTLDCLYYVKCLENLPSYFPALNQINISWSNSVLSGHIPGVPVNDHLTNLFVDEWLTMINYSKYFSLCAPSFCTYSTTDFINFSYAVTLSISLYGGLIIILRLISIFLINMLFKFKHRSVNIRFDSVHVVAYIRNLLLWVKQLNLFKSANNRSADNLKQQRITTRLYLILFSGTNDTNFSYFESKLWASSDSVLNVVLMINQKLYHR</sequence>
<dbReference type="EMBL" id="CAJOAY010002214">
    <property type="protein sequence ID" value="CAF3932054.1"/>
    <property type="molecule type" value="Genomic_DNA"/>
</dbReference>
<evidence type="ECO:0000313" key="3">
    <source>
        <dbReference type="EMBL" id="CAF4044407.1"/>
    </source>
</evidence>
<reference evidence="3" key="1">
    <citation type="submission" date="2021-02" db="EMBL/GenBank/DDBJ databases">
        <authorList>
            <person name="Nowell W R."/>
        </authorList>
    </citation>
    <scope>NUCLEOTIDE SEQUENCE</scope>
</reference>
<dbReference type="Proteomes" id="UP000663881">
    <property type="component" value="Unassembled WGS sequence"/>
</dbReference>
<keyword evidence="1" id="KW-1133">Transmembrane helix</keyword>
<gene>
    <name evidence="2" type="ORF">OKA104_LOCUS25878</name>
    <name evidence="3" type="ORF">OXD698_LOCUS32124</name>
</gene>
<evidence type="ECO:0000313" key="4">
    <source>
        <dbReference type="Proteomes" id="UP000663844"/>
    </source>
</evidence>
<feature type="transmembrane region" description="Helical" evidence="1">
    <location>
        <begin position="338"/>
        <end position="360"/>
    </location>
</feature>
<organism evidence="3 4">
    <name type="scientific">Adineta steineri</name>
    <dbReference type="NCBI Taxonomy" id="433720"/>
    <lineage>
        <taxon>Eukaryota</taxon>
        <taxon>Metazoa</taxon>
        <taxon>Spiralia</taxon>
        <taxon>Gnathifera</taxon>
        <taxon>Rotifera</taxon>
        <taxon>Eurotatoria</taxon>
        <taxon>Bdelloidea</taxon>
        <taxon>Adinetida</taxon>
        <taxon>Adinetidae</taxon>
        <taxon>Adineta</taxon>
    </lineage>
</organism>
<proteinExistence type="predicted"/>
<accession>A0A819R9Q5</accession>
<comment type="caution">
    <text evidence="3">The sequence shown here is derived from an EMBL/GenBank/DDBJ whole genome shotgun (WGS) entry which is preliminary data.</text>
</comment>
<dbReference type="AlphaFoldDB" id="A0A819R9Q5"/>
<name>A0A819R9Q5_9BILA</name>
<dbReference type="Proteomes" id="UP000663844">
    <property type="component" value="Unassembled WGS sequence"/>
</dbReference>
<evidence type="ECO:0000256" key="1">
    <source>
        <dbReference type="SAM" id="Phobius"/>
    </source>
</evidence>
<keyword evidence="1" id="KW-0812">Transmembrane</keyword>
<protein>
    <submittedName>
        <fullName evidence="3">Uncharacterized protein</fullName>
    </submittedName>
</protein>
<keyword evidence="1" id="KW-0472">Membrane</keyword>
<dbReference type="EMBL" id="CAJOAZ010004108">
    <property type="protein sequence ID" value="CAF4044407.1"/>
    <property type="molecule type" value="Genomic_DNA"/>
</dbReference>
<evidence type="ECO:0000313" key="2">
    <source>
        <dbReference type="EMBL" id="CAF3932054.1"/>
    </source>
</evidence>